<sequence>MGKMGIGFKVMDRVIEAIHGESGLECLQLKKKLFWIRVIKVYMAKMGKIGRRIQLVTVLWEAFIQGWNIEDKKNVTWSFRRVLEAEGNNNQLTVLTKYVDGVVLGVTPG</sequence>
<keyword evidence="2" id="KW-1185">Reference proteome</keyword>
<reference evidence="1" key="2">
    <citation type="submission" date="2022-01" db="EMBL/GenBank/DDBJ databases">
        <authorList>
            <person name="Yamashiro T."/>
            <person name="Shiraishi A."/>
            <person name="Satake H."/>
            <person name="Nakayama K."/>
        </authorList>
    </citation>
    <scope>NUCLEOTIDE SEQUENCE</scope>
</reference>
<evidence type="ECO:0000313" key="2">
    <source>
        <dbReference type="Proteomes" id="UP001151760"/>
    </source>
</evidence>
<gene>
    <name evidence="1" type="ORF">Tco_1053518</name>
</gene>
<comment type="caution">
    <text evidence="1">The sequence shown here is derived from an EMBL/GenBank/DDBJ whole genome shotgun (WGS) entry which is preliminary data.</text>
</comment>
<dbReference type="Proteomes" id="UP001151760">
    <property type="component" value="Unassembled WGS sequence"/>
</dbReference>
<reference evidence="1" key="1">
    <citation type="journal article" date="2022" name="Int. J. Mol. Sci.">
        <title>Draft Genome of Tanacetum Coccineum: Genomic Comparison of Closely Related Tanacetum-Family Plants.</title>
        <authorList>
            <person name="Yamashiro T."/>
            <person name="Shiraishi A."/>
            <person name="Nakayama K."/>
            <person name="Satake H."/>
        </authorList>
    </citation>
    <scope>NUCLEOTIDE SEQUENCE</scope>
</reference>
<dbReference type="EMBL" id="BQNB010018875">
    <property type="protein sequence ID" value="GJT79176.1"/>
    <property type="molecule type" value="Genomic_DNA"/>
</dbReference>
<evidence type="ECO:0000313" key="1">
    <source>
        <dbReference type="EMBL" id="GJT79176.1"/>
    </source>
</evidence>
<accession>A0ABQ5GU44</accession>
<name>A0ABQ5GU44_9ASTR</name>
<protein>
    <submittedName>
        <fullName evidence="1">Uncharacterized protein</fullName>
    </submittedName>
</protein>
<proteinExistence type="predicted"/>
<organism evidence="1 2">
    <name type="scientific">Tanacetum coccineum</name>
    <dbReference type="NCBI Taxonomy" id="301880"/>
    <lineage>
        <taxon>Eukaryota</taxon>
        <taxon>Viridiplantae</taxon>
        <taxon>Streptophyta</taxon>
        <taxon>Embryophyta</taxon>
        <taxon>Tracheophyta</taxon>
        <taxon>Spermatophyta</taxon>
        <taxon>Magnoliopsida</taxon>
        <taxon>eudicotyledons</taxon>
        <taxon>Gunneridae</taxon>
        <taxon>Pentapetalae</taxon>
        <taxon>asterids</taxon>
        <taxon>campanulids</taxon>
        <taxon>Asterales</taxon>
        <taxon>Asteraceae</taxon>
        <taxon>Asteroideae</taxon>
        <taxon>Anthemideae</taxon>
        <taxon>Anthemidinae</taxon>
        <taxon>Tanacetum</taxon>
    </lineage>
</organism>